<dbReference type="PANTHER" id="PTHR46825:SF14">
    <property type="entry name" value="BETA-LACTAMASE-RELATED DOMAIN-CONTAINING PROTEIN"/>
    <property type="match status" value="1"/>
</dbReference>
<gene>
    <name evidence="3" type="ORF">C8A04DRAFT_31224</name>
</gene>
<dbReference type="PANTHER" id="PTHR46825">
    <property type="entry name" value="D-ALANYL-D-ALANINE-CARBOXYPEPTIDASE/ENDOPEPTIDASE AMPH"/>
    <property type="match status" value="1"/>
</dbReference>
<evidence type="ECO:0000256" key="1">
    <source>
        <dbReference type="ARBA" id="ARBA00038215"/>
    </source>
</evidence>
<evidence type="ECO:0000259" key="2">
    <source>
        <dbReference type="Pfam" id="PF00144"/>
    </source>
</evidence>
<dbReference type="GeneID" id="87818291"/>
<dbReference type="InterPro" id="IPR001466">
    <property type="entry name" value="Beta-lactam-related"/>
</dbReference>
<name>A0AAN6ZL23_9PEZI</name>
<evidence type="ECO:0000313" key="4">
    <source>
        <dbReference type="Proteomes" id="UP001302676"/>
    </source>
</evidence>
<dbReference type="AlphaFoldDB" id="A0AAN6ZL23"/>
<dbReference type="Gene3D" id="3.40.710.10">
    <property type="entry name" value="DD-peptidase/beta-lactamase superfamily"/>
    <property type="match status" value="1"/>
</dbReference>
<comment type="similarity">
    <text evidence="1">Belongs to the peptidase S12 family.</text>
</comment>
<accession>A0AAN6ZL23</accession>
<reference evidence="3" key="2">
    <citation type="submission" date="2023-05" db="EMBL/GenBank/DDBJ databases">
        <authorList>
            <consortium name="Lawrence Berkeley National Laboratory"/>
            <person name="Steindorff A."/>
            <person name="Hensen N."/>
            <person name="Bonometti L."/>
            <person name="Westerberg I."/>
            <person name="Brannstrom I.O."/>
            <person name="Guillou S."/>
            <person name="Cros-Aarteil S."/>
            <person name="Calhoun S."/>
            <person name="Haridas S."/>
            <person name="Kuo A."/>
            <person name="Mondo S."/>
            <person name="Pangilinan J."/>
            <person name="Riley R."/>
            <person name="Labutti K."/>
            <person name="Andreopoulos B."/>
            <person name="Lipzen A."/>
            <person name="Chen C."/>
            <person name="Yanf M."/>
            <person name="Daum C."/>
            <person name="Ng V."/>
            <person name="Clum A."/>
            <person name="Ohm R."/>
            <person name="Martin F."/>
            <person name="Silar P."/>
            <person name="Natvig D."/>
            <person name="Lalanne C."/>
            <person name="Gautier V."/>
            <person name="Ament-Velasquez S.L."/>
            <person name="Kruys A."/>
            <person name="Hutchinson M.I."/>
            <person name="Powell A.J."/>
            <person name="Barry K."/>
            <person name="Miller A.N."/>
            <person name="Grigoriev I.V."/>
            <person name="Debuchy R."/>
            <person name="Gladieux P."/>
            <person name="Thoren M.H."/>
            <person name="Johannesson H."/>
        </authorList>
    </citation>
    <scope>NUCLEOTIDE SEQUENCE</scope>
    <source>
        <strain evidence="3">CBS 141.50</strain>
    </source>
</reference>
<sequence length="490" mass="54932">MASFSPFERIQSQWPATEEIRDKCGVGSISIGVLHQDEVLFTGSTGSRDVDQEEPDSHTLYTLCSICKSFVAAAVGILVDQGKRKWTDAVGPYLAEFKAKGDSRVATEATFNDFLRHSGGLTNPIVTILGPEGRFNAAWEYSSVSYGPLALVIERLSGRRYADFVSEEILKPLGMNDTAVYKSQLASNSNLARSYVRLSDGSWCKQPEHEWTDELNTPILAMFGIRSSVNDLLIWCAATMDAYRGDPSNQLAALSGVINPLKEVDFILDGYYWPRPSQDDIQNPCNYHLSWPKCIMPSSMIHWGSWNKSLPFEGDLPQEQINSHILGRDSPQRTLCKITGTGFCGVGSINVFPDTMSAIVVLSSGLNLGDPSDFTAALIMQELFDLKGRVEIMPLVRREVEACRADWERIMVDWREHRNVSHLEHPLEDYIGKNEGFGIVLDVRPRQGGGWEVAFNGREEITQALEHYNENMYSYQPTNRDDWLRGGWLD</sequence>
<dbReference type="Pfam" id="PF00144">
    <property type="entry name" value="Beta-lactamase"/>
    <property type="match status" value="1"/>
</dbReference>
<keyword evidence="4" id="KW-1185">Reference proteome</keyword>
<feature type="domain" description="Beta-lactamase-related" evidence="2">
    <location>
        <begin position="19"/>
        <end position="243"/>
    </location>
</feature>
<dbReference type="InterPro" id="IPR050491">
    <property type="entry name" value="AmpC-like"/>
</dbReference>
<evidence type="ECO:0000313" key="3">
    <source>
        <dbReference type="EMBL" id="KAK4141246.1"/>
    </source>
</evidence>
<dbReference type="InterPro" id="IPR012338">
    <property type="entry name" value="Beta-lactam/transpept-like"/>
</dbReference>
<protein>
    <submittedName>
        <fullName evidence="3">Beta-lactamase/transpeptidase-like protein</fullName>
    </submittedName>
</protein>
<organism evidence="3 4">
    <name type="scientific">Dichotomopilus funicola</name>
    <dbReference type="NCBI Taxonomy" id="1934379"/>
    <lineage>
        <taxon>Eukaryota</taxon>
        <taxon>Fungi</taxon>
        <taxon>Dikarya</taxon>
        <taxon>Ascomycota</taxon>
        <taxon>Pezizomycotina</taxon>
        <taxon>Sordariomycetes</taxon>
        <taxon>Sordariomycetidae</taxon>
        <taxon>Sordariales</taxon>
        <taxon>Chaetomiaceae</taxon>
        <taxon>Dichotomopilus</taxon>
    </lineage>
</organism>
<reference evidence="3" key="1">
    <citation type="journal article" date="2023" name="Mol. Phylogenet. Evol.">
        <title>Genome-scale phylogeny and comparative genomics of the fungal order Sordariales.</title>
        <authorList>
            <person name="Hensen N."/>
            <person name="Bonometti L."/>
            <person name="Westerberg I."/>
            <person name="Brannstrom I.O."/>
            <person name="Guillou S."/>
            <person name="Cros-Aarteil S."/>
            <person name="Calhoun S."/>
            <person name="Haridas S."/>
            <person name="Kuo A."/>
            <person name="Mondo S."/>
            <person name="Pangilinan J."/>
            <person name="Riley R."/>
            <person name="LaButti K."/>
            <person name="Andreopoulos B."/>
            <person name="Lipzen A."/>
            <person name="Chen C."/>
            <person name="Yan M."/>
            <person name="Daum C."/>
            <person name="Ng V."/>
            <person name="Clum A."/>
            <person name="Steindorff A."/>
            <person name="Ohm R.A."/>
            <person name="Martin F."/>
            <person name="Silar P."/>
            <person name="Natvig D.O."/>
            <person name="Lalanne C."/>
            <person name="Gautier V."/>
            <person name="Ament-Velasquez S.L."/>
            <person name="Kruys A."/>
            <person name="Hutchinson M.I."/>
            <person name="Powell A.J."/>
            <person name="Barry K."/>
            <person name="Miller A.N."/>
            <person name="Grigoriev I.V."/>
            <person name="Debuchy R."/>
            <person name="Gladieux P."/>
            <person name="Hiltunen Thoren M."/>
            <person name="Johannesson H."/>
        </authorList>
    </citation>
    <scope>NUCLEOTIDE SEQUENCE</scope>
    <source>
        <strain evidence="3">CBS 141.50</strain>
    </source>
</reference>
<proteinExistence type="inferred from homology"/>
<dbReference type="Proteomes" id="UP001302676">
    <property type="component" value="Unassembled WGS sequence"/>
</dbReference>
<dbReference type="RefSeq" id="XP_062634617.1">
    <property type="nucleotide sequence ID" value="XM_062781678.1"/>
</dbReference>
<dbReference type="SUPFAM" id="SSF56601">
    <property type="entry name" value="beta-lactamase/transpeptidase-like"/>
    <property type="match status" value="1"/>
</dbReference>
<comment type="caution">
    <text evidence="3">The sequence shown here is derived from an EMBL/GenBank/DDBJ whole genome shotgun (WGS) entry which is preliminary data.</text>
</comment>
<dbReference type="EMBL" id="MU853615">
    <property type="protein sequence ID" value="KAK4141246.1"/>
    <property type="molecule type" value="Genomic_DNA"/>
</dbReference>